<reference evidence="2 3" key="1">
    <citation type="journal article" date="2020" name="ISME J.">
        <title>Comparative genomics reveals insights into cyanobacterial evolution and habitat adaptation.</title>
        <authorList>
            <person name="Chen M.Y."/>
            <person name="Teng W.K."/>
            <person name="Zhao L."/>
            <person name="Hu C.X."/>
            <person name="Zhou Y.K."/>
            <person name="Han B.P."/>
            <person name="Song L.R."/>
            <person name="Shu W.S."/>
        </authorList>
    </citation>
    <scope>NUCLEOTIDE SEQUENCE [LARGE SCALE GENOMIC DNA]</scope>
    <source>
        <strain evidence="2 3">FACHB-260</strain>
    </source>
</reference>
<keyword evidence="1" id="KW-0472">Membrane</keyword>
<evidence type="ECO:0000256" key="1">
    <source>
        <dbReference type="SAM" id="Phobius"/>
    </source>
</evidence>
<dbReference type="EMBL" id="JACJRF010000012">
    <property type="protein sequence ID" value="MBD2344402.1"/>
    <property type="molecule type" value="Genomic_DNA"/>
</dbReference>
<dbReference type="RefSeq" id="WP_190406853.1">
    <property type="nucleotide sequence ID" value="NZ_JACJRF010000012.1"/>
</dbReference>
<sequence length="123" mass="13881">MANISCPHCHQQVDSQALVCPYCRTTLKAYGHPGITLHRAGKNTYLCDTCTYHADDTCTFPKRPYAKDCTLYQNIDERNAQLEEQRTANSFGASIKNWIKRNQSLILLLGLLLICLFIALSTN</sequence>
<organism evidence="2 3">
    <name type="scientific">Anabaena subtropica FACHB-260</name>
    <dbReference type="NCBI Taxonomy" id="2692884"/>
    <lineage>
        <taxon>Bacteria</taxon>
        <taxon>Bacillati</taxon>
        <taxon>Cyanobacteriota</taxon>
        <taxon>Cyanophyceae</taxon>
        <taxon>Nostocales</taxon>
        <taxon>Nostocaceae</taxon>
        <taxon>Anabaena</taxon>
    </lineage>
</organism>
<dbReference type="Proteomes" id="UP000607281">
    <property type="component" value="Unassembled WGS sequence"/>
</dbReference>
<comment type="caution">
    <text evidence="2">The sequence shown here is derived from an EMBL/GenBank/DDBJ whole genome shotgun (WGS) entry which is preliminary data.</text>
</comment>
<evidence type="ECO:0000313" key="2">
    <source>
        <dbReference type="EMBL" id="MBD2344402.1"/>
    </source>
</evidence>
<keyword evidence="3" id="KW-1185">Reference proteome</keyword>
<evidence type="ECO:0000313" key="3">
    <source>
        <dbReference type="Proteomes" id="UP000607281"/>
    </source>
</evidence>
<gene>
    <name evidence="2" type="ORF">H6G18_09610</name>
</gene>
<keyword evidence="1" id="KW-0812">Transmembrane</keyword>
<name>A0ABR8CMD8_9NOST</name>
<accession>A0ABR8CMD8</accession>
<feature type="transmembrane region" description="Helical" evidence="1">
    <location>
        <begin position="105"/>
        <end position="122"/>
    </location>
</feature>
<proteinExistence type="predicted"/>
<keyword evidence="1" id="KW-1133">Transmembrane helix</keyword>
<protein>
    <submittedName>
        <fullName evidence="2">Zinc ribbon domain-containing protein</fullName>
    </submittedName>
</protein>